<dbReference type="AlphaFoldDB" id="A0A655BPW2"/>
<evidence type="ECO:0000313" key="1">
    <source>
        <dbReference type="EMBL" id="CNT64727.1"/>
    </source>
</evidence>
<reference evidence="1 2" key="1">
    <citation type="submission" date="2015-03" db="EMBL/GenBank/DDBJ databases">
        <authorList>
            <consortium name="Pathogen Informatics"/>
        </authorList>
    </citation>
    <scope>NUCLEOTIDE SEQUENCE [LARGE SCALE GENOMIC DNA]</scope>
    <source>
        <strain evidence="1 2">3476</strain>
    </source>
</reference>
<dbReference type="EMBL" id="CQPC01000004">
    <property type="protein sequence ID" value="CNT64727.1"/>
    <property type="molecule type" value="Genomic_DNA"/>
</dbReference>
<proteinExistence type="predicted"/>
<name>A0A655BPW2_SALET</name>
<accession>A0A655BPW2</accession>
<evidence type="ECO:0000313" key="2">
    <source>
        <dbReference type="Proteomes" id="UP000039541"/>
    </source>
</evidence>
<dbReference type="Proteomes" id="UP000039541">
    <property type="component" value="Unassembled WGS sequence"/>
</dbReference>
<protein>
    <submittedName>
        <fullName evidence="1">Uncharacterized protein</fullName>
    </submittedName>
</protein>
<sequence length="60" mass="6918">MCDGIKMRQQCLIERFYRLRISKINALFTGGRADKKGRQFRRGLTQCGEIITVLMAVARV</sequence>
<gene>
    <name evidence="1" type="ORF">ERS008202_00466</name>
</gene>
<organism evidence="1 2">
    <name type="scientific">Salmonella enterica subsp. enterica serovar Bovismorbificans</name>
    <dbReference type="NCBI Taxonomy" id="58097"/>
    <lineage>
        <taxon>Bacteria</taxon>
        <taxon>Pseudomonadati</taxon>
        <taxon>Pseudomonadota</taxon>
        <taxon>Gammaproteobacteria</taxon>
        <taxon>Enterobacterales</taxon>
        <taxon>Enterobacteriaceae</taxon>
        <taxon>Salmonella</taxon>
    </lineage>
</organism>